<comment type="caution">
    <text evidence="2">The sequence shown here is derived from an EMBL/GenBank/DDBJ whole genome shotgun (WGS) entry which is preliminary data.</text>
</comment>
<dbReference type="Pfam" id="PF01398">
    <property type="entry name" value="JAB"/>
    <property type="match status" value="1"/>
</dbReference>
<dbReference type="InterPro" id="IPR050242">
    <property type="entry name" value="JAMM_MPN+_peptidase_M67A"/>
</dbReference>
<dbReference type="Proteomes" id="UP001054857">
    <property type="component" value="Unassembled WGS sequence"/>
</dbReference>
<sequence length="313" mass="33904">MSLARVEVTQEVLLAMLSHAHSTEAEEVMGLLMGDILEDGASGAVCRVSLAIPHIRTDRRRDRVECSPEQMAQCSTRAEHLSIETGIRIRIVGWYHSHPHITVLPSHVDIRTQAMYQLLDPGFVGLIVSTFNRDAASQFGAVQLTAFQSLPAGGHHDLVSGRGPLVTPVEFSIKKEVDVVVVPSSQASLLKRHSFSDSKAVVQMLLLEEAGACEEASTADGFAAGGSSSASLMRPCYELAGVHHAAVYQAHLSRIVETALHPTLMSMMELVAQQQLQAIQLHGEVAYLERCFAADTPGAQLSEHYDVYDTIGT</sequence>
<dbReference type="GO" id="GO:0008237">
    <property type="term" value="F:metallopeptidase activity"/>
    <property type="evidence" value="ECO:0007669"/>
    <property type="project" value="InterPro"/>
</dbReference>
<feature type="domain" description="MPN" evidence="1">
    <location>
        <begin position="6"/>
        <end position="153"/>
    </location>
</feature>
<dbReference type="SUPFAM" id="SSF102712">
    <property type="entry name" value="JAB1/MPN domain"/>
    <property type="match status" value="1"/>
</dbReference>
<name>A0AAD3DX42_9CHLO</name>
<gene>
    <name evidence="2" type="ORF">Agub_g10710</name>
</gene>
<evidence type="ECO:0000259" key="1">
    <source>
        <dbReference type="PROSITE" id="PS50249"/>
    </source>
</evidence>
<keyword evidence="3" id="KW-1185">Reference proteome</keyword>
<dbReference type="AlphaFoldDB" id="A0AAD3DX42"/>
<dbReference type="InterPro" id="IPR037518">
    <property type="entry name" value="MPN"/>
</dbReference>
<evidence type="ECO:0000313" key="2">
    <source>
        <dbReference type="EMBL" id="GFR48752.1"/>
    </source>
</evidence>
<dbReference type="InterPro" id="IPR000555">
    <property type="entry name" value="JAMM/MPN+_dom"/>
</dbReference>
<dbReference type="SMART" id="SM00232">
    <property type="entry name" value="JAB_MPN"/>
    <property type="match status" value="1"/>
</dbReference>
<reference evidence="2 3" key="1">
    <citation type="journal article" date="2021" name="Sci. Rep.">
        <title>Genome sequencing of the multicellular alga Astrephomene provides insights into convergent evolution of germ-soma differentiation.</title>
        <authorList>
            <person name="Yamashita S."/>
            <person name="Yamamoto K."/>
            <person name="Matsuzaki R."/>
            <person name="Suzuki S."/>
            <person name="Yamaguchi H."/>
            <person name="Hirooka S."/>
            <person name="Minakuchi Y."/>
            <person name="Miyagishima S."/>
            <person name="Kawachi M."/>
            <person name="Toyoda A."/>
            <person name="Nozaki H."/>
        </authorList>
    </citation>
    <scope>NUCLEOTIDE SEQUENCE [LARGE SCALE GENOMIC DNA]</scope>
    <source>
        <strain evidence="2 3">NIES-4017</strain>
    </source>
</reference>
<dbReference type="EMBL" id="BMAR01000025">
    <property type="protein sequence ID" value="GFR48752.1"/>
    <property type="molecule type" value="Genomic_DNA"/>
</dbReference>
<dbReference type="PANTHER" id="PTHR10410">
    <property type="entry name" value="EUKARYOTIC TRANSLATION INITIATION FACTOR 3 -RELATED"/>
    <property type="match status" value="1"/>
</dbReference>
<dbReference type="Gene3D" id="3.40.140.10">
    <property type="entry name" value="Cytidine Deaminase, domain 2"/>
    <property type="match status" value="1"/>
</dbReference>
<proteinExistence type="predicted"/>
<accession>A0AAD3DX42</accession>
<evidence type="ECO:0000313" key="3">
    <source>
        <dbReference type="Proteomes" id="UP001054857"/>
    </source>
</evidence>
<organism evidence="2 3">
    <name type="scientific">Astrephomene gubernaculifera</name>
    <dbReference type="NCBI Taxonomy" id="47775"/>
    <lineage>
        <taxon>Eukaryota</taxon>
        <taxon>Viridiplantae</taxon>
        <taxon>Chlorophyta</taxon>
        <taxon>core chlorophytes</taxon>
        <taxon>Chlorophyceae</taxon>
        <taxon>CS clade</taxon>
        <taxon>Chlamydomonadales</taxon>
        <taxon>Astrephomenaceae</taxon>
        <taxon>Astrephomene</taxon>
    </lineage>
</organism>
<protein>
    <recommendedName>
        <fullName evidence="1">MPN domain-containing protein</fullName>
    </recommendedName>
</protein>
<dbReference type="PROSITE" id="PS50249">
    <property type="entry name" value="MPN"/>
    <property type="match status" value="1"/>
</dbReference>